<evidence type="ECO:0000256" key="2">
    <source>
        <dbReference type="ARBA" id="ARBA00022692"/>
    </source>
</evidence>
<dbReference type="STRING" id="237561.A0A1D8PTF1"/>
<dbReference type="InterPro" id="IPR051136">
    <property type="entry name" value="Intracellular_Lectin-GPT"/>
</dbReference>
<dbReference type="GO" id="GO:0005537">
    <property type="term" value="F:D-mannose binding"/>
    <property type="evidence" value="ECO:0000318"/>
    <property type="project" value="GO_Central"/>
</dbReference>
<organism evidence="9 10">
    <name type="scientific">Candida albicans (strain SC5314 / ATCC MYA-2876)</name>
    <name type="common">Yeast</name>
    <dbReference type="NCBI Taxonomy" id="237561"/>
    <lineage>
        <taxon>Eukaryota</taxon>
        <taxon>Fungi</taxon>
        <taxon>Dikarya</taxon>
        <taxon>Ascomycota</taxon>
        <taxon>Saccharomycotina</taxon>
        <taxon>Pichiomycetes</taxon>
        <taxon>Debaryomycetaceae</taxon>
        <taxon>Candida/Lodderomyces clade</taxon>
        <taxon>Candida</taxon>
    </lineage>
</organism>
<dbReference type="PANTHER" id="PTHR12223:SF28">
    <property type="entry name" value="LECTIN, MANNOSE BINDING 1 LIKE"/>
    <property type="match status" value="1"/>
</dbReference>
<dbReference type="PROSITE" id="PS51328">
    <property type="entry name" value="L_LECTIN_LIKE"/>
    <property type="match status" value="1"/>
</dbReference>
<feature type="domain" description="L-type lectin-like" evidence="7">
    <location>
        <begin position="24"/>
        <end position="231"/>
    </location>
</feature>
<dbReference type="Pfam" id="PF03388">
    <property type="entry name" value="Lectin_leg-like"/>
    <property type="match status" value="1"/>
</dbReference>
<proteinExistence type="predicted"/>
<dbReference type="GO" id="GO:0000139">
    <property type="term" value="C:Golgi membrane"/>
    <property type="evidence" value="ECO:0000318"/>
    <property type="project" value="GO_Central"/>
</dbReference>
<evidence type="ECO:0000313" key="10">
    <source>
        <dbReference type="Proteomes" id="UP000000559"/>
    </source>
</evidence>
<dbReference type="GO" id="GO:0030134">
    <property type="term" value="C:COPII-coated ER to Golgi transport vesicle"/>
    <property type="evidence" value="ECO:0000318"/>
    <property type="project" value="GO_Central"/>
</dbReference>
<dbReference type="PANTHER" id="PTHR12223">
    <property type="entry name" value="VESICULAR MANNOSE-BINDING LECTIN"/>
    <property type="match status" value="1"/>
</dbReference>
<dbReference type="Proteomes" id="UP000000559">
    <property type="component" value="Chromosome R"/>
</dbReference>
<dbReference type="GeneID" id="3645270"/>
<dbReference type="GO" id="GO:0005793">
    <property type="term" value="C:endoplasmic reticulum-Golgi intermediate compartment"/>
    <property type="evidence" value="ECO:0000318"/>
    <property type="project" value="GO_Central"/>
</dbReference>
<accession>A0A1D8PTF1</accession>
<name>A0A1D8PTF1_CANAL</name>
<dbReference type="CGD" id="CAL0000179572">
    <property type="gene designation" value="EMP46"/>
</dbReference>
<dbReference type="KEGG" id="cal:CAALFM_CR07180WA"/>
<reference evidence="9 10" key="1">
    <citation type="journal article" date="2004" name="Proc. Natl. Acad. Sci. U.S.A.">
        <title>The diploid genome sequence of Candida albicans.</title>
        <authorList>
            <person name="Jones T."/>
            <person name="Federspiel N.A."/>
            <person name="Chibana H."/>
            <person name="Dungan J."/>
            <person name="Kalman S."/>
            <person name="Magee B.B."/>
            <person name="Newport G."/>
            <person name="Thorstenson Y.R."/>
            <person name="Agabian N."/>
            <person name="Magee P.T."/>
            <person name="Davis R.W."/>
            <person name="Scherer S."/>
        </authorList>
    </citation>
    <scope>NUCLEOTIDE SEQUENCE [LARGE SCALE GENOMIC DNA]</scope>
    <source>
        <strain evidence="10">SC5314 / ATCC MYA-2876</strain>
    </source>
</reference>
<dbReference type="SUPFAM" id="SSF49899">
    <property type="entry name" value="Concanavalin A-like lectins/glucanases"/>
    <property type="match status" value="1"/>
</dbReference>
<keyword evidence="5 6" id="KW-0472">Membrane</keyword>
<evidence type="ECO:0000256" key="4">
    <source>
        <dbReference type="ARBA" id="ARBA00022989"/>
    </source>
</evidence>
<dbReference type="OrthoDB" id="10265193at2759"/>
<evidence type="ECO:0000313" key="9">
    <source>
        <dbReference type="EMBL" id="AOW31413.1"/>
    </source>
</evidence>
<evidence type="ECO:0000256" key="3">
    <source>
        <dbReference type="ARBA" id="ARBA00022729"/>
    </source>
</evidence>
<evidence type="ECO:0000256" key="1">
    <source>
        <dbReference type="ARBA" id="ARBA00004479"/>
    </source>
</evidence>
<feature type="transmembrane region" description="Helical" evidence="6">
    <location>
        <begin position="433"/>
        <end position="453"/>
    </location>
</feature>
<evidence type="ECO:0000259" key="7">
    <source>
        <dbReference type="PROSITE" id="PS51328"/>
    </source>
</evidence>
<comment type="subcellular location">
    <subcellularLocation>
        <location evidence="1">Membrane</location>
        <topology evidence="1">Single-pass type I membrane protein</topology>
    </subcellularLocation>
</comment>
<dbReference type="VEuPathDB" id="FungiDB:CR_07180W_A"/>
<sequence>MLYHILLLIHVALAVVPNIPKISSQLSPNPHYSLPNLLSIESKEDINNFDISNNIQFDNGRLLLGELGSIWGKYKIPTLNKPWTIELIFRSTGTKEDRKYEDNSLNVWLLNEDNNNLPFDSFDGFEISINNEGQIPGVKLYNNDGSQNIIHDASHVLGTCKFQYLDSDVPFTLRISYDANSWFKIQLDNNLCFKTNQISIPFQELKLGITSKINQQSNEKFEILSLKTWELLTADAIDDHGLMIGDEIKIDVETEVKNDNQVKPNHIRESLMERAQRLRKEAIDSERQNLKNQDSNTNSQLDLILSKLNYLEVSLTGLNGGEDDSQILSINKEITGLNNVFAELKSTVTDTKQAVVDLQNVLVKQYSQMLDSIAQLNQKVIGEVREQHYGMEELSRKVDLLMNNHKEIAYQYEKTRQDTQGEASKSGNVIDKLLKWILFPLVLILLVLVIFVYRLRHDIKHSKLL</sequence>
<dbReference type="InterPro" id="IPR005052">
    <property type="entry name" value="Lectin_leg"/>
</dbReference>
<dbReference type="GO" id="GO:0006888">
    <property type="term" value="P:endoplasmic reticulum to Golgi vesicle-mediated transport"/>
    <property type="evidence" value="ECO:0000318"/>
    <property type="project" value="GO_Central"/>
</dbReference>
<protein>
    <submittedName>
        <fullName evidence="9">Emp46p</fullName>
    </submittedName>
</protein>
<dbReference type="FunCoup" id="A0A1D8PTF1">
    <property type="interactions" value="164"/>
</dbReference>
<dbReference type="EMBL" id="CP017630">
    <property type="protein sequence ID" value="AOW31413.1"/>
    <property type="molecule type" value="Genomic_DNA"/>
</dbReference>
<dbReference type="eggNOG" id="ENOG502RYE9">
    <property type="taxonomic scope" value="Eukaryota"/>
</dbReference>
<dbReference type="OMA" id="VMAYYTF"/>
<evidence type="ECO:0000256" key="5">
    <source>
        <dbReference type="ARBA" id="ARBA00023136"/>
    </source>
</evidence>
<dbReference type="GO" id="GO:0005789">
    <property type="term" value="C:endoplasmic reticulum membrane"/>
    <property type="evidence" value="ECO:0000318"/>
    <property type="project" value="GO_Central"/>
</dbReference>
<keyword evidence="2 6" id="KW-0812">Transmembrane</keyword>
<dbReference type="InterPro" id="IPR013320">
    <property type="entry name" value="ConA-like_dom_sf"/>
</dbReference>
<dbReference type="SMR" id="A0A1D8PTF1"/>
<gene>
    <name evidence="8 9" type="primary">EMP46</name>
    <name evidence="9" type="ordered locus">CAALFM_CR07180WA</name>
    <name evidence="8" type="ordered locus">orf19.8350</name>
</gene>
<reference evidence="9 10" key="3">
    <citation type="journal article" date="2013" name="Genome Biol.">
        <title>Assembly of a phased diploid Candida albicans genome facilitates allele-specific measurements and provides a simple model for repeat and indel structure.</title>
        <authorList>
            <person name="Muzzey D."/>
            <person name="Schwartz K."/>
            <person name="Weissman J.S."/>
            <person name="Sherlock G."/>
        </authorList>
    </citation>
    <scope>NUCLEOTIDE SEQUENCE [LARGE SCALE GENOMIC DNA]</scope>
    <source>
        <strain evidence="10">SC5314 / ATCC MYA-2876</strain>
    </source>
</reference>
<dbReference type="InParanoid" id="A0A1D8PTF1"/>
<dbReference type="AlphaFoldDB" id="A0A1D8PTF1"/>
<evidence type="ECO:0000313" key="8">
    <source>
        <dbReference type="CGD" id="CAL0000179572"/>
    </source>
</evidence>
<evidence type="ECO:0000256" key="6">
    <source>
        <dbReference type="SAM" id="Phobius"/>
    </source>
</evidence>
<reference evidence="9 10" key="2">
    <citation type="journal article" date="2007" name="Genome Biol.">
        <title>Assembly of the Candida albicans genome into sixteen supercontigs aligned on the eight chromosomes.</title>
        <authorList>
            <person name="van het Hoog M."/>
            <person name="Rast T.J."/>
            <person name="Martchenko M."/>
            <person name="Grindle S."/>
            <person name="Dignard D."/>
            <person name="Hogues H."/>
            <person name="Cuomo C."/>
            <person name="Berriman M."/>
            <person name="Scherer S."/>
            <person name="Magee B.B."/>
            <person name="Whiteway M."/>
            <person name="Chibana H."/>
            <person name="Nantel A."/>
            <person name="Magee P.T."/>
        </authorList>
    </citation>
    <scope>GENOME REANNOTATION</scope>
    <source>
        <strain evidence="10">SC5314 / ATCC MYA-2876</strain>
    </source>
</reference>
<keyword evidence="4 6" id="KW-1133">Transmembrane helix</keyword>
<dbReference type="RefSeq" id="XP_713090.2">
    <property type="nucleotide sequence ID" value="XM_707997.2"/>
</dbReference>
<dbReference type="Gene3D" id="2.60.120.200">
    <property type="match status" value="1"/>
</dbReference>
<keyword evidence="3" id="KW-0732">Signal</keyword>
<keyword evidence="10" id="KW-1185">Reference proteome</keyword>